<dbReference type="Gene3D" id="1.10.10.10">
    <property type="entry name" value="Winged helix-like DNA-binding domain superfamily/Winged helix DNA-binding domain"/>
    <property type="match status" value="1"/>
</dbReference>
<dbReference type="GO" id="GO:0032993">
    <property type="term" value="C:protein-DNA complex"/>
    <property type="evidence" value="ECO:0007669"/>
    <property type="project" value="TreeGrafter"/>
</dbReference>
<dbReference type="InterPro" id="IPR036390">
    <property type="entry name" value="WH_DNA-bd_sf"/>
</dbReference>
<evidence type="ECO:0000256" key="2">
    <source>
        <dbReference type="ARBA" id="ARBA00023015"/>
    </source>
</evidence>
<comment type="similarity">
    <text evidence="1">Belongs to the LysR transcriptional regulatory family.</text>
</comment>
<evidence type="ECO:0000256" key="1">
    <source>
        <dbReference type="ARBA" id="ARBA00009437"/>
    </source>
</evidence>
<dbReference type="Proteomes" id="UP000644699">
    <property type="component" value="Unassembled WGS sequence"/>
</dbReference>
<dbReference type="InterPro" id="IPR000847">
    <property type="entry name" value="LysR_HTH_N"/>
</dbReference>
<feature type="domain" description="HTH lysR-type" evidence="6">
    <location>
        <begin position="2"/>
        <end position="59"/>
    </location>
</feature>
<dbReference type="InterPro" id="IPR005119">
    <property type="entry name" value="LysR_subst-bd"/>
</dbReference>
<dbReference type="EMBL" id="BMIQ01000006">
    <property type="protein sequence ID" value="GGE14954.1"/>
    <property type="molecule type" value="Genomic_DNA"/>
</dbReference>
<dbReference type="Pfam" id="PF00126">
    <property type="entry name" value="HTH_1"/>
    <property type="match status" value="1"/>
</dbReference>
<evidence type="ECO:0000313" key="8">
    <source>
        <dbReference type="Proteomes" id="UP000644699"/>
    </source>
</evidence>
<keyword evidence="2" id="KW-0805">Transcription regulation</keyword>
<organism evidence="7 8">
    <name type="scientific">Aureimonas endophytica</name>
    <dbReference type="NCBI Taxonomy" id="2027858"/>
    <lineage>
        <taxon>Bacteria</taxon>
        <taxon>Pseudomonadati</taxon>
        <taxon>Pseudomonadota</taxon>
        <taxon>Alphaproteobacteria</taxon>
        <taxon>Hyphomicrobiales</taxon>
        <taxon>Aurantimonadaceae</taxon>
        <taxon>Aureimonas</taxon>
    </lineage>
</organism>
<dbReference type="PANTHER" id="PTHR30346">
    <property type="entry name" value="TRANSCRIPTIONAL DUAL REGULATOR HCAR-RELATED"/>
    <property type="match status" value="1"/>
</dbReference>
<dbReference type="Gene3D" id="3.40.190.10">
    <property type="entry name" value="Periplasmic binding protein-like II"/>
    <property type="match status" value="2"/>
</dbReference>
<dbReference type="SUPFAM" id="SSF53850">
    <property type="entry name" value="Periplasmic binding protein-like II"/>
    <property type="match status" value="1"/>
</dbReference>
<name>A0A917E9W0_9HYPH</name>
<dbReference type="Pfam" id="PF03466">
    <property type="entry name" value="LysR_substrate"/>
    <property type="match status" value="1"/>
</dbReference>
<dbReference type="CDD" id="cd08411">
    <property type="entry name" value="PBP2_OxyR"/>
    <property type="match status" value="1"/>
</dbReference>
<evidence type="ECO:0000256" key="3">
    <source>
        <dbReference type="ARBA" id="ARBA00023125"/>
    </source>
</evidence>
<keyword evidence="3" id="KW-0238">DNA-binding</keyword>
<keyword evidence="4" id="KW-0010">Activator</keyword>
<dbReference type="PANTHER" id="PTHR30346:SF26">
    <property type="entry name" value="HYDROGEN PEROXIDE-INDUCIBLE GENES ACTIVATOR"/>
    <property type="match status" value="1"/>
</dbReference>
<dbReference type="SUPFAM" id="SSF46785">
    <property type="entry name" value="Winged helix' DNA-binding domain"/>
    <property type="match status" value="1"/>
</dbReference>
<dbReference type="PROSITE" id="PS50931">
    <property type="entry name" value="HTH_LYSR"/>
    <property type="match status" value="1"/>
</dbReference>
<comment type="caution">
    <text evidence="7">The sequence shown here is derived from an EMBL/GenBank/DDBJ whole genome shotgun (WGS) entry which is preliminary data.</text>
</comment>
<reference evidence="7" key="2">
    <citation type="submission" date="2020-09" db="EMBL/GenBank/DDBJ databases">
        <authorList>
            <person name="Sun Q."/>
            <person name="Zhou Y."/>
        </authorList>
    </citation>
    <scope>NUCLEOTIDE SEQUENCE</scope>
    <source>
        <strain evidence="7">CGMCC 1.15367</strain>
    </source>
</reference>
<sequence length="300" mass="32034">MITVRQLRYFQALAEVLHFGKAARLLNVSQPALSAQIAAFEEAVGAKLFERRPTGVAPTPEAGAILEKVNGILAEIRDLEALGAKPDEALGGRLRLGLIATVAPYLLPALLSRVALDHPRLDLALRESLTDALLADVVAGELDCAVVALPVAEPSLETIGLGEDAFWLAVPAREAPRFRGSVEVGDLGAERLILLEEGHCLREQALKVCQLVPTSRFADLSATSLATILRMVAGGLGATLVPEIAVETERQGGGIEILPFRAPAPSRTLALAFRRSTPRRRGFEALAEIILACLGRPRPY</sequence>
<evidence type="ECO:0000256" key="5">
    <source>
        <dbReference type="ARBA" id="ARBA00023163"/>
    </source>
</evidence>
<gene>
    <name evidence="7" type="ORF">GCM10011390_37580</name>
</gene>
<proteinExistence type="inferred from homology"/>
<dbReference type="PRINTS" id="PR00039">
    <property type="entry name" value="HTHLYSR"/>
</dbReference>
<evidence type="ECO:0000256" key="4">
    <source>
        <dbReference type="ARBA" id="ARBA00023159"/>
    </source>
</evidence>
<keyword evidence="5" id="KW-0804">Transcription</keyword>
<reference evidence="7" key="1">
    <citation type="journal article" date="2014" name="Int. J. Syst. Evol. Microbiol.">
        <title>Complete genome sequence of Corynebacterium casei LMG S-19264T (=DSM 44701T), isolated from a smear-ripened cheese.</title>
        <authorList>
            <consortium name="US DOE Joint Genome Institute (JGI-PGF)"/>
            <person name="Walter F."/>
            <person name="Albersmeier A."/>
            <person name="Kalinowski J."/>
            <person name="Ruckert C."/>
        </authorList>
    </citation>
    <scope>NUCLEOTIDE SEQUENCE</scope>
    <source>
        <strain evidence="7">CGMCC 1.15367</strain>
    </source>
</reference>
<keyword evidence="8" id="KW-1185">Reference proteome</keyword>
<protein>
    <submittedName>
        <fullName evidence="7">LysR family transcriptional regulator</fullName>
    </submittedName>
</protein>
<dbReference type="GO" id="GO:0003677">
    <property type="term" value="F:DNA binding"/>
    <property type="evidence" value="ECO:0007669"/>
    <property type="project" value="UniProtKB-KW"/>
</dbReference>
<accession>A0A917E9W0</accession>
<evidence type="ECO:0000313" key="7">
    <source>
        <dbReference type="EMBL" id="GGE14954.1"/>
    </source>
</evidence>
<dbReference type="InterPro" id="IPR036388">
    <property type="entry name" value="WH-like_DNA-bd_sf"/>
</dbReference>
<dbReference type="RefSeq" id="WP_188911234.1">
    <property type="nucleotide sequence ID" value="NZ_BMIQ01000006.1"/>
</dbReference>
<dbReference type="AlphaFoldDB" id="A0A917E9W0"/>
<dbReference type="GO" id="GO:0003700">
    <property type="term" value="F:DNA-binding transcription factor activity"/>
    <property type="evidence" value="ECO:0007669"/>
    <property type="project" value="InterPro"/>
</dbReference>
<evidence type="ECO:0000259" key="6">
    <source>
        <dbReference type="PROSITE" id="PS50931"/>
    </source>
</evidence>